<dbReference type="SUPFAM" id="SSF50022">
    <property type="entry name" value="ISP domain"/>
    <property type="match status" value="1"/>
</dbReference>
<keyword evidence="1" id="KW-0001">2Fe-2S</keyword>
<dbReference type="InterPro" id="IPR036922">
    <property type="entry name" value="Rieske_2Fe-2S_sf"/>
</dbReference>
<dbReference type="GO" id="GO:0051537">
    <property type="term" value="F:2 iron, 2 sulfur cluster binding"/>
    <property type="evidence" value="ECO:0007669"/>
    <property type="project" value="UniProtKB-KW"/>
</dbReference>
<dbReference type="Proteomes" id="UP001162060">
    <property type="component" value="Unassembled WGS sequence"/>
</dbReference>
<evidence type="ECO:0000313" key="6">
    <source>
        <dbReference type="EMBL" id="CAK7935665.1"/>
    </source>
</evidence>
<dbReference type="InterPro" id="IPR017941">
    <property type="entry name" value="Rieske_2Fe-2S"/>
</dbReference>
<gene>
    <name evidence="6" type="ORF">PM001_LOCUS20815</name>
</gene>
<keyword evidence="2" id="KW-0479">Metal-binding</keyword>
<dbReference type="EMBL" id="CAKLBY020000222">
    <property type="protein sequence ID" value="CAK7935665.1"/>
    <property type="molecule type" value="Genomic_DNA"/>
</dbReference>
<protein>
    <recommendedName>
        <fullName evidence="5">Rieske domain-containing protein</fullName>
    </recommendedName>
</protein>
<dbReference type="GO" id="GO:0046872">
    <property type="term" value="F:metal ion binding"/>
    <property type="evidence" value="ECO:0007669"/>
    <property type="project" value="UniProtKB-KW"/>
</dbReference>
<evidence type="ECO:0000256" key="4">
    <source>
        <dbReference type="ARBA" id="ARBA00023014"/>
    </source>
</evidence>
<dbReference type="CDD" id="cd03467">
    <property type="entry name" value="Rieske"/>
    <property type="match status" value="1"/>
</dbReference>
<dbReference type="PANTHER" id="PTHR40261:SF1">
    <property type="entry name" value="RIESKE DOMAIN-CONTAINING PROTEIN"/>
    <property type="match status" value="1"/>
</dbReference>
<dbReference type="AlphaFoldDB" id="A0AAV1UME3"/>
<evidence type="ECO:0000313" key="7">
    <source>
        <dbReference type="Proteomes" id="UP001162060"/>
    </source>
</evidence>
<evidence type="ECO:0000256" key="2">
    <source>
        <dbReference type="ARBA" id="ARBA00022723"/>
    </source>
</evidence>
<comment type="caution">
    <text evidence="6">The sequence shown here is derived from an EMBL/GenBank/DDBJ whole genome shotgun (WGS) entry which is preliminary data.</text>
</comment>
<evidence type="ECO:0000259" key="5">
    <source>
        <dbReference type="PROSITE" id="PS51296"/>
    </source>
</evidence>
<evidence type="ECO:0000256" key="3">
    <source>
        <dbReference type="ARBA" id="ARBA00023004"/>
    </source>
</evidence>
<organism evidence="6 7">
    <name type="scientific">Peronospora matthiolae</name>
    <dbReference type="NCBI Taxonomy" id="2874970"/>
    <lineage>
        <taxon>Eukaryota</taxon>
        <taxon>Sar</taxon>
        <taxon>Stramenopiles</taxon>
        <taxon>Oomycota</taxon>
        <taxon>Peronosporomycetes</taxon>
        <taxon>Peronosporales</taxon>
        <taxon>Peronosporaceae</taxon>
        <taxon>Peronospora</taxon>
    </lineage>
</organism>
<feature type="domain" description="Rieske" evidence="5">
    <location>
        <begin position="47"/>
        <end position="151"/>
    </location>
</feature>
<name>A0AAV1UME3_9STRA</name>
<dbReference type="Gene3D" id="2.102.10.10">
    <property type="entry name" value="Rieske [2Fe-2S] iron-sulphur domain"/>
    <property type="match status" value="1"/>
</dbReference>
<evidence type="ECO:0000256" key="1">
    <source>
        <dbReference type="ARBA" id="ARBA00022714"/>
    </source>
</evidence>
<dbReference type="PANTHER" id="PTHR40261">
    <property type="match status" value="1"/>
</dbReference>
<keyword evidence="4" id="KW-0411">Iron-sulfur</keyword>
<sequence length="229" mass="26072">MKRMFSLQRRFSTGRRVLCSVQELKDLKGQGLKFPVHVPEPKLSSTPQRIDAKSTLTKSPRRRDALITGFVFWNEKTQQPRSFLNRCPHALLELDFDDSDFFCEGFIFCKAHAAFFDPETGVCLRGPTSSRKPLSNLDALRVGIDGDDVVLLTTNDGEVSKDVVALAALNDHDLAAYKRAKQQELSDALFKRSEASSEVEKIQQQVHQKTMARLKQYELLDERARTQRE</sequence>
<dbReference type="Pfam" id="PF00355">
    <property type="entry name" value="Rieske"/>
    <property type="match status" value="1"/>
</dbReference>
<dbReference type="PROSITE" id="PS51296">
    <property type="entry name" value="RIESKE"/>
    <property type="match status" value="1"/>
</dbReference>
<proteinExistence type="predicted"/>
<keyword evidence="3" id="KW-0408">Iron</keyword>
<reference evidence="6" key="1">
    <citation type="submission" date="2024-01" db="EMBL/GenBank/DDBJ databases">
        <authorList>
            <person name="Webb A."/>
        </authorList>
    </citation>
    <scope>NUCLEOTIDE SEQUENCE</scope>
    <source>
        <strain evidence="6">Pm1</strain>
    </source>
</reference>
<accession>A0AAV1UME3</accession>